<feature type="transmembrane region" description="Helical" evidence="4">
    <location>
        <begin position="315"/>
        <end position="334"/>
    </location>
</feature>
<keyword evidence="3" id="KW-0808">Transferase</keyword>
<feature type="transmembrane region" description="Helical" evidence="4">
    <location>
        <begin position="284"/>
        <end position="309"/>
    </location>
</feature>
<dbReference type="PANTHER" id="PTHR43630">
    <property type="entry name" value="POLY-BETA-1,6-N-ACETYL-D-GLUCOSAMINE SYNTHASE"/>
    <property type="match status" value="1"/>
</dbReference>
<feature type="transmembrane region" description="Helical" evidence="4">
    <location>
        <begin position="6"/>
        <end position="24"/>
    </location>
</feature>
<dbReference type="EMBL" id="BAAAZC010000026">
    <property type="protein sequence ID" value="GAA3981889.1"/>
    <property type="molecule type" value="Genomic_DNA"/>
</dbReference>
<proteinExistence type="inferred from homology"/>
<dbReference type="Pfam" id="PF00535">
    <property type="entry name" value="Glycos_transf_2"/>
    <property type="match status" value="1"/>
</dbReference>
<feature type="domain" description="Glycosyltransferase 2-like" evidence="5">
    <location>
        <begin position="46"/>
        <end position="215"/>
    </location>
</feature>
<comment type="similarity">
    <text evidence="1">Belongs to the glycosyltransferase 2 family.</text>
</comment>
<feature type="transmembrane region" description="Helical" evidence="4">
    <location>
        <begin position="341"/>
        <end position="362"/>
    </location>
</feature>
<reference evidence="7" key="1">
    <citation type="journal article" date="2019" name="Int. J. Syst. Evol. Microbiol.">
        <title>The Global Catalogue of Microorganisms (GCM) 10K type strain sequencing project: providing services to taxonomists for standard genome sequencing and annotation.</title>
        <authorList>
            <consortium name="The Broad Institute Genomics Platform"/>
            <consortium name="The Broad Institute Genome Sequencing Center for Infectious Disease"/>
            <person name="Wu L."/>
            <person name="Ma J."/>
        </authorList>
    </citation>
    <scope>NUCLEOTIDE SEQUENCE [LARGE SCALE GENOMIC DNA]</scope>
    <source>
        <strain evidence="7">JCM 16601</strain>
    </source>
</reference>
<keyword evidence="4" id="KW-0812">Transmembrane</keyword>
<keyword evidence="2" id="KW-0328">Glycosyltransferase</keyword>
<organism evidence="6 7">
    <name type="scientific">Mucilaginibacter dorajii</name>
    <dbReference type="NCBI Taxonomy" id="692994"/>
    <lineage>
        <taxon>Bacteria</taxon>
        <taxon>Pseudomonadati</taxon>
        <taxon>Bacteroidota</taxon>
        <taxon>Sphingobacteriia</taxon>
        <taxon>Sphingobacteriales</taxon>
        <taxon>Sphingobacteriaceae</taxon>
        <taxon>Mucilaginibacter</taxon>
    </lineage>
</organism>
<dbReference type="InterPro" id="IPR001173">
    <property type="entry name" value="Glyco_trans_2-like"/>
</dbReference>
<evidence type="ECO:0000256" key="1">
    <source>
        <dbReference type="ARBA" id="ARBA00006739"/>
    </source>
</evidence>
<dbReference type="Proteomes" id="UP001500742">
    <property type="component" value="Unassembled WGS sequence"/>
</dbReference>
<evidence type="ECO:0000259" key="5">
    <source>
        <dbReference type="Pfam" id="PF00535"/>
    </source>
</evidence>
<dbReference type="InterPro" id="IPR029044">
    <property type="entry name" value="Nucleotide-diphossugar_trans"/>
</dbReference>
<evidence type="ECO:0000313" key="6">
    <source>
        <dbReference type="EMBL" id="GAA3981889.1"/>
    </source>
</evidence>
<sequence length="377" mass="42689">MIALLSIISLSFTGIYLVFVVYLIKGWFSIKTITPVNKVPFNTRVTILVAARNEAESIHLTIGDILAQDYPKHLLEVIIVDDHSTDDTAAIIASFADQGITLLKLNEDQPLNSYKKKAITEAIQLSTGELMVATDADCRMNSKWISTIVSYYETEKPVLISSPVTFFQEKSVFELMQTLEFSYLIGIGAAFIGNGRASTCNGANMAYRKDVFNEVGGFKGIDQLASGDDELLLQKVAVRYPGRIGFIKQTDAIVYTHAKPNLKEFMQQRKRWASKFTVYKDKKIVIIGLIFWLFNVSMLLNFLLGLFFIDILKLFAVQFLLKYLFEALFLIPVTSFFRRSYLVSLLVITIPVHVVYLAYMGLIGSNKKYQWKGREVR</sequence>
<dbReference type="SUPFAM" id="SSF53448">
    <property type="entry name" value="Nucleotide-diphospho-sugar transferases"/>
    <property type="match status" value="1"/>
</dbReference>
<keyword evidence="7" id="KW-1185">Reference proteome</keyword>
<comment type="caution">
    <text evidence="6">The sequence shown here is derived from an EMBL/GenBank/DDBJ whole genome shotgun (WGS) entry which is preliminary data.</text>
</comment>
<dbReference type="PANTHER" id="PTHR43630:SF1">
    <property type="entry name" value="POLY-BETA-1,6-N-ACETYL-D-GLUCOSAMINE SYNTHASE"/>
    <property type="match status" value="1"/>
</dbReference>
<evidence type="ECO:0000313" key="7">
    <source>
        <dbReference type="Proteomes" id="UP001500742"/>
    </source>
</evidence>
<gene>
    <name evidence="6" type="ORF">GCM10022210_36600</name>
</gene>
<keyword evidence="4" id="KW-0472">Membrane</keyword>
<dbReference type="RefSeq" id="WP_259093703.1">
    <property type="nucleotide sequence ID" value="NZ_BAAAZC010000026.1"/>
</dbReference>
<accession>A0ABP7QFX7</accession>
<dbReference type="Gene3D" id="3.90.550.10">
    <property type="entry name" value="Spore Coat Polysaccharide Biosynthesis Protein SpsA, Chain A"/>
    <property type="match status" value="1"/>
</dbReference>
<evidence type="ECO:0000256" key="4">
    <source>
        <dbReference type="SAM" id="Phobius"/>
    </source>
</evidence>
<evidence type="ECO:0000256" key="2">
    <source>
        <dbReference type="ARBA" id="ARBA00022676"/>
    </source>
</evidence>
<protein>
    <submittedName>
        <fullName evidence="6">Glycosyltransferase</fullName>
    </submittedName>
</protein>
<evidence type="ECO:0000256" key="3">
    <source>
        <dbReference type="ARBA" id="ARBA00022679"/>
    </source>
</evidence>
<dbReference type="CDD" id="cd04192">
    <property type="entry name" value="GT_2_like_e"/>
    <property type="match status" value="1"/>
</dbReference>
<keyword evidence="4" id="KW-1133">Transmembrane helix</keyword>
<name>A0ABP7QFX7_9SPHI</name>